<dbReference type="InterPro" id="IPR002068">
    <property type="entry name" value="A-crystallin/Hsp20_dom"/>
</dbReference>
<dbReference type="PANTHER" id="PTHR45640">
    <property type="entry name" value="HEAT SHOCK PROTEIN HSP-12.2-RELATED"/>
    <property type="match status" value="1"/>
</dbReference>
<proteinExistence type="inferred from homology"/>
<comment type="caution">
    <text evidence="4">The sequence shown here is derived from an EMBL/GenBank/DDBJ whole genome shotgun (WGS) entry which is preliminary data.</text>
</comment>
<keyword evidence="5" id="KW-1185">Reference proteome</keyword>
<dbReference type="Proteomes" id="UP001634394">
    <property type="component" value="Unassembled WGS sequence"/>
</dbReference>
<evidence type="ECO:0000259" key="3">
    <source>
        <dbReference type="PROSITE" id="PS01031"/>
    </source>
</evidence>
<name>A0ABD3WTW4_SINWO</name>
<evidence type="ECO:0000256" key="1">
    <source>
        <dbReference type="PROSITE-ProRule" id="PRU00285"/>
    </source>
</evidence>
<dbReference type="PROSITE" id="PS01031">
    <property type="entry name" value="SHSP"/>
    <property type="match status" value="1"/>
</dbReference>
<dbReference type="EMBL" id="JBJQND010000005">
    <property type="protein sequence ID" value="KAL3877416.1"/>
    <property type="molecule type" value="Genomic_DNA"/>
</dbReference>
<reference evidence="4 5" key="1">
    <citation type="submission" date="2024-11" db="EMBL/GenBank/DDBJ databases">
        <title>Chromosome-level genome assembly of the freshwater bivalve Anodonta woodiana.</title>
        <authorList>
            <person name="Chen X."/>
        </authorList>
    </citation>
    <scope>NUCLEOTIDE SEQUENCE [LARGE SCALE GENOMIC DNA]</scope>
    <source>
        <strain evidence="4">MN2024</strain>
        <tissue evidence="4">Gills</tissue>
    </source>
</reference>
<evidence type="ECO:0000256" key="2">
    <source>
        <dbReference type="RuleBase" id="RU003616"/>
    </source>
</evidence>
<evidence type="ECO:0000313" key="4">
    <source>
        <dbReference type="EMBL" id="KAL3877416.1"/>
    </source>
</evidence>
<organism evidence="4 5">
    <name type="scientific">Sinanodonta woodiana</name>
    <name type="common">Chinese pond mussel</name>
    <name type="synonym">Anodonta woodiana</name>
    <dbReference type="NCBI Taxonomy" id="1069815"/>
    <lineage>
        <taxon>Eukaryota</taxon>
        <taxon>Metazoa</taxon>
        <taxon>Spiralia</taxon>
        <taxon>Lophotrochozoa</taxon>
        <taxon>Mollusca</taxon>
        <taxon>Bivalvia</taxon>
        <taxon>Autobranchia</taxon>
        <taxon>Heteroconchia</taxon>
        <taxon>Palaeoheterodonta</taxon>
        <taxon>Unionida</taxon>
        <taxon>Unionoidea</taxon>
        <taxon>Unionidae</taxon>
        <taxon>Unioninae</taxon>
        <taxon>Sinanodonta</taxon>
    </lineage>
</organism>
<dbReference type="PANTHER" id="PTHR45640:SF26">
    <property type="entry name" value="RE23625P"/>
    <property type="match status" value="1"/>
</dbReference>
<sequence length="394" mass="44728">MAKYFVPVTAPCSGRRQCYPSHFYPPSELYYRPSVLSDMTLDLLPFLLSDYPAFCNGLRRREKEEKPVVKPWTKVLKVKGYDPEDIKVTVENGKAIIHCRHEEKDGENFDLIESRRSVPLPQNVDLASVKTFMIDEDSLLIQAQFKKLPEETTKKVQAAKETKTVSEDGTVRTLPIVIEQSRCENKEQESQKEESCILTAEKPVACRYNGDKELAETHADENREIELKREEGGNVSTPSMVDNREEESTCKCDSLNCEKRSESPRKCNGNVCCEHKWGDIPVVYADKDTDETLKKDDEWDSSFADKSEIVEKDGSNVFMILVSLKDYNPDTVSIRYMGDQLVVTAKRESCDKGCTLYQEVFRRYTVPEGCAIGLTKASMNDSGILKISVPINPK</sequence>
<dbReference type="Pfam" id="PF00011">
    <property type="entry name" value="HSP20"/>
    <property type="match status" value="2"/>
</dbReference>
<gene>
    <name evidence="4" type="ORF">ACJMK2_035122</name>
</gene>
<protein>
    <recommendedName>
        <fullName evidence="3">SHSP domain-containing protein</fullName>
    </recommendedName>
</protein>
<dbReference type="CDD" id="cd06526">
    <property type="entry name" value="metazoan_ACD"/>
    <property type="match status" value="2"/>
</dbReference>
<dbReference type="SUPFAM" id="SSF49764">
    <property type="entry name" value="HSP20-like chaperones"/>
    <property type="match status" value="2"/>
</dbReference>
<dbReference type="Gene3D" id="2.60.40.790">
    <property type="match status" value="2"/>
</dbReference>
<dbReference type="AlphaFoldDB" id="A0ABD3WTW4"/>
<dbReference type="InterPro" id="IPR001436">
    <property type="entry name" value="Alpha-crystallin/sHSP_animal"/>
</dbReference>
<dbReference type="InterPro" id="IPR008978">
    <property type="entry name" value="HSP20-like_chaperone"/>
</dbReference>
<feature type="domain" description="SHSP" evidence="3">
    <location>
        <begin position="300"/>
        <end position="394"/>
    </location>
</feature>
<evidence type="ECO:0000313" key="5">
    <source>
        <dbReference type="Proteomes" id="UP001634394"/>
    </source>
</evidence>
<accession>A0ABD3WTW4</accession>
<comment type="similarity">
    <text evidence="1 2">Belongs to the small heat shock protein (HSP20) family.</text>
</comment>